<reference evidence="2" key="1">
    <citation type="submission" date="2017-05" db="UniProtKB">
        <authorList>
            <consortium name="EnsemblMetazoa"/>
        </authorList>
    </citation>
    <scope>IDENTIFICATION</scope>
</reference>
<feature type="transmembrane region" description="Helical" evidence="1">
    <location>
        <begin position="1834"/>
        <end position="1853"/>
    </location>
</feature>
<keyword evidence="1" id="KW-0812">Transmembrane</keyword>
<sequence>MFLILFLLVQSALSFDSLHIFINGEKGVDSVHCFYIRSHPCQSLEYVAERLNDSSNIAITITSSSLNLSRVATFTRIDHLRLNTWGTTIRCLSKASSRGGIFFANVTNIILYGFTMDGCGFYYSIWSYCDILKGLQAMYFSLSSNVTIDQVAVINSNGLGILFYESSDYVGVINCNFSSNIYNHHRVKAFNYKLLNGGGIAFHHGHCIKHLKVKIDINACKFTNNSAFNFGAGINVAFLSLIHFQIQVYNCIFTNNKVKDSGGAISVTFPPAPIYSNDGYLLNLRRCKFINNLAQFGGAMALQIPYYDVVSHPASNRVACYFCFFYGNKATVGGAVNINGNIQKQRLLFNTAIRFDHCRFKKNMYIFSPVRHSSVNRSTSIKAVLFAVNVAVDFHSVSFSDNIGTALYLVNSIANFLSHTTCKFINNVGDTGGAIFLSDYSIINAYEHSNVLFINNTASIGGAICVIQSPTYQFYKSSCFIYRNYQKNLTFINNTASSECGHDIFMSSFESCLEVYDFNKSIIFKDFHFFPNETARVSTGPTKLAADSQEGPYPGLPYTLVVKELDELNHIVTNLQLFPLSASLLHKTSSVKIVISYAIANNFTIIFKGSIGGRNTLLLHTTEYNAALRINITLSRCPPGYIFHNETCFCSHSTSFFYYGVLHCIEGKNAVITSGVWAGYEDTFLTADCAMSLCDYHNSQRTSYGEHILPLNYSLLSDHVCAPHRTGVLCGSCIKGYTTYLHSPDYQCGFLHFKDNYSPIGYVTVPAPVKYIEWNKRKEVEEEGLLQLFFLVKDQCYHLSSVKFVSRSFESMKDRHRLRVNMFLILFLLIQSALSLDSLHIFINGEKGVDSVHCFYIRSHPCQSLEYVAERLNDSSNITITITSSSLKLSRVATFTRIDILHLNTSGTTIKCLSKASSKGGIFFANVTNIILFGFTVDGCGFNYSIWSYCDILKGLQAMYFSFSSNIRLDQVAVINSNGLGILFYESGDYVGVISCNFSSNIYNDDRIEAFNYKLLNGGGIAFHHGYCIKHPKIKIDIHACKFTNNSAFNFGGAINIAFLSRIHFQVQVYNCIFTNNKVKDSGGAISVTFPLSPIHGKNGCLLNLRKCKFINNLAPFGGAIALQIPYYDVVNHPASNIVGCHSCFFRGNKAEVGGAVNINGNIQKQRLLFNTAITFGYCQFENNMYTSWPIGHSSVNRSTSIKAVLFAVNVAVGFHNVSFSNNIGTALYLVNSIAHFLGHAKFMNNVGDTGGAIFLSDYSVINAYEHSNVLFINNTATIGGAICVIQSPTYQFYKSSCFIYRNCQKNLTFINNYASSERGHDIFMSSLQSCLEVYDFNKSIIFNDFNFFPNETARVSTGPTKLAADSQDSPYPGLPYTLVLTELDELNHIITNLQLFPLSASLLYKTLSVKIVISYAIANNFTIVFKGSIGGRNTLLLHTTEYNAALRINISLSQCPPGYIFHNDTCYCSHSTSFFYYGVLHCIEGKNAVITSGVWAGYQDTFLTADCATSLCDYHNSQRTSYGEHILPLNYSLLSDHVCAPHRTGVLCGSCIKGYTTYLHSPNHQCGESKHCSYGPLLYIVSEILPVTAIFLLILFFNINLTSGSVYSFIFFSQIVNSFLNQSHTGVLMYLFNIVKIVYGIFDLDILEINQLSFCLFNNFTIMDLMLIKYLTTLYAFFLIIATILVMRFSCYSCVKLCYKCGRRNVRGSIINGLTAFLVLCYFHCLVITLYILVPSYLIGRDGKRSKIVPLYNGDSSYMSGSHLNYVIPAIICLIAIIIPPPVILLSEPLLVRLSGALTMKRNPVTSFLHKMRMKLKPFLDSFQGCFRDNCRYFAGLFFLYRILLVLIPVYLLEGTFWNIMARTILISLILLLHCIFLPFEKMWHNRLGTLLLIDLLMINVFQLPLLTEFRIASPDIIAVFQLVLMSLPLLFLIIYTGYYFIRGKVMSRMDNDNDNDDDDDVFPARLLPSYAPLNET</sequence>
<evidence type="ECO:0000256" key="1">
    <source>
        <dbReference type="SAM" id="Phobius"/>
    </source>
</evidence>
<name>A0A1X7UGE3_AMPQE</name>
<accession>A0A1X7UGE3</accession>
<dbReference type="InterPro" id="IPR011050">
    <property type="entry name" value="Pectin_lyase_fold/virulence"/>
</dbReference>
<feature type="transmembrane region" description="Helical" evidence="1">
    <location>
        <begin position="1767"/>
        <end position="1793"/>
    </location>
</feature>
<dbReference type="OrthoDB" id="5989148at2759"/>
<feature type="transmembrane region" description="Helical" evidence="1">
    <location>
        <begin position="1891"/>
        <end position="1908"/>
    </location>
</feature>
<proteinExistence type="predicted"/>
<dbReference type="InterPro" id="IPR006626">
    <property type="entry name" value="PbH1"/>
</dbReference>
<organism evidence="2">
    <name type="scientific">Amphimedon queenslandica</name>
    <name type="common">Sponge</name>
    <dbReference type="NCBI Taxonomy" id="400682"/>
    <lineage>
        <taxon>Eukaryota</taxon>
        <taxon>Metazoa</taxon>
        <taxon>Porifera</taxon>
        <taxon>Demospongiae</taxon>
        <taxon>Heteroscleromorpha</taxon>
        <taxon>Haplosclerida</taxon>
        <taxon>Niphatidae</taxon>
        <taxon>Amphimedon</taxon>
    </lineage>
</organism>
<protein>
    <submittedName>
        <fullName evidence="2">Uncharacterized protein</fullName>
    </submittedName>
</protein>
<feature type="transmembrane region" description="Helical" evidence="1">
    <location>
        <begin position="1920"/>
        <end position="1943"/>
    </location>
</feature>
<keyword evidence="1" id="KW-0472">Membrane</keyword>
<keyword evidence="1" id="KW-1133">Transmembrane helix</keyword>
<feature type="transmembrane region" description="Helical" evidence="1">
    <location>
        <begin position="1711"/>
        <end position="1735"/>
    </location>
</feature>
<feature type="transmembrane region" description="Helical" evidence="1">
    <location>
        <begin position="1628"/>
        <end position="1648"/>
    </location>
</feature>
<feature type="transmembrane region" description="Helical" evidence="1">
    <location>
        <begin position="1859"/>
        <end position="1879"/>
    </location>
</feature>
<dbReference type="SUPFAM" id="SSF51126">
    <property type="entry name" value="Pectin lyase-like"/>
    <property type="match status" value="2"/>
</dbReference>
<dbReference type="SMART" id="SM00710">
    <property type="entry name" value="PbH1"/>
    <property type="match status" value="8"/>
</dbReference>
<dbReference type="PANTHER" id="PTHR11319:SF35">
    <property type="entry name" value="OUTER MEMBRANE PROTEIN PMPC-RELATED"/>
    <property type="match status" value="1"/>
</dbReference>
<feature type="transmembrane region" description="Helical" evidence="1">
    <location>
        <begin position="1668"/>
        <end position="1690"/>
    </location>
</feature>
<dbReference type="InParanoid" id="A0A1X7UGE3"/>
<evidence type="ECO:0000313" key="2">
    <source>
        <dbReference type="EnsemblMetazoa" id="Aqu2.1.27034_001"/>
    </source>
</evidence>
<dbReference type="EnsemblMetazoa" id="Aqu2.1.27034_001">
    <property type="protein sequence ID" value="Aqu2.1.27034_001"/>
    <property type="gene ID" value="Aqu2.1.27034"/>
</dbReference>
<dbReference type="Gene3D" id="2.160.20.10">
    <property type="entry name" value="Single-stranded right-handed beta-helix, Pectin lyase-like"/>
    <property type="match status" value="2"/>
</dbReference>
<dbReference type="InterPro" id="IPR012334">
    <property type="entry name" value="Pectin_lyas_fold"/>
</dbReference>
<dbReference type="PANTHER" id="PTHR11319">
    <property type="entry name" value="G PROTEIN-COUPLED RECEPTOR-RELATED"/>
    <property type="match status" value="1"/>
</dbReference>